<feature type="transmembrane region" description="Helical" evidence="1">
    <location>
        <begin position="156"/>
        <end position="176"/>
    </location>
</feature>
<name>A0A6C7E199_ILUCY</name>
<keyword evidence="1" id="KW-0812">Transmembrane</keyword>
<keyword evidence="3" id="KW-1185">Reference proteome</keyword>
<evidence type="ECO:0000313" key="3">
    <source>
        <dbReference type="Proteomes" id="UP000011863"/>
    </source>
</evidence>
<dbReference type="EMBL" id="AP012057">
    <property type="protein sequence ID" value="BAN00693.1"/>
    <property type="molecule type" value="Genomic_DNA"/>
</dbReference>
<dbReference type="RefSeq" id="WP_015439941.1">
    <property type="nucleotide sequence ID" value="NC_020520.1"/>
</dbReference>
<dbReference type="Proteomes" id="UP000011863">
    <property type="component" value="Chromosome"/>
</dbReference>
<evidence type="ECO:0000313" key="2">
    <source>
        <dbReference type="EMBL" id="BAN00693.1"/>
    </source>
</evidence>
<accession>A0A6C7E199</accession>
<gene>
    <name evidence="2" type="ORF">YM304_03790</name>
</gene>
<keyword evidence="1" id="KW-0472">Membrane</keyword>
<dbReference type="AlphaFoldDB" id="A0A6C7E199"/>
<protein>
    <submittedName>
        <fullName evidence="2">Uncharacterized protein</fullName>
    </submittedName>
</protein>
<evidence type="ECO:0000256" key="1">
    <source>
        <dbReference type="SAM" id="Phobius"/>
    </source>
</evidence>
<keyword evidence="1" id="KW-1133">Transmembrane helix</keyword>
<organism evidence="2 3">
    <name type="scientific">Ilumatobacter coccineus (strain NBRC 103263 / KCTC 29153 / YM16-304)</name>
    <dbReference type="NCBI Taxonomy" id="1313172"/>
    <lineage>
        <taxon>Bacteria</taxon>
        <taxon>Bacillati</taxon>
        <taxon>Actinomycetota</taxon>
        <taxon>Acidimicrobiia</taxon>
        <taxon>Acidimicrobiales</taxon>
        <taxon>Ilumatobacteraceae</taxon>
        <taxon>Ilumatobacter</taxon>
    </lineage>
</organism>
<sequence length="233" mass="25783">MKRRRLFEAVGVAALGGAMAAGAGSLVGLTVPLAAVGALNGAISGWRGVYEWSCSRGLVAFTLDSTWGLTMTTAGLFANAVGMAMPNSGYAAELSERQNRHVYRRGFMPRKGFAITLGNVIGGAGDIERERRTRLITDHEDVHCWQARWFGPFFPVLYVGWMIAGGGAGMVIWLVARRRDRFTKVVESSAYFINPFEWWAYSRDDYWPPKGKVEGMGWKRPCCRPLAEVKPRN</sequence>
<dbReference type="KEGG" id="aym:YM304_03790"/>
<reference evidence="2 3" key="1">
    <citation type="journal article" date="2013" name="Int. J. Syst. Evol. Microbiol.">
        <title>Ilumatobacter nonamiense sp. nov. and Ilumatobacter coccineum sp. nov., isolated from seashore sand.</title>
        <authorList>
            <person name="Matsumoto A."/>
            <person name="Kasai H."/>
            <person name="Matsuo Y."/>
            <person name="Shizuri Y."/>
            <person name="Ichikawa N."/>
            <person name="Fujita N."/>
            <person name="Omura S."/>
            <person name="Takahashi Y."/>
        </authorList>
    </citation>
    <scope>NUCLEOTIDE SEQUENCE [LARGE SCALE GENOMIC DNA]</scope>
    <source>
        <strain evidence="3">NBRC 103263 / KCTC 29153 / YM16-304</strain>
    </source>
</reference>
<dbReference type="OrthoDB" id="166951at2"/>
<proteinExistence type="predicted"/>